<protein>
    <recommendedName>
        <fullName evidence="2">CxC2-like cysteine cluster KDZ transposase-associated domain-containing protein</fullName>
    </recommendedName>
</protein>
<dbReference type="AlphaFoldDB" id="A0A409WGE4"/>
<feature type="compositionally biased region" description="Basic residues" evidence="1">
    <location>
        <begin position="147"/>
        <end position="156"/>
    </location>
</feature>
<dbReference type="Proteomes" id="UP000284706">
    <property type="component" value="Unassembled WGS sequence"/>
</dbReference>
<feature type="region of interest" description="Disordered" evidence="1">
    <location>
        <begin position="1134"/>
        <end position="1193"/>
    </location>
</feature>
<feature type="domain" description="CxC2-like cysteine cluster KDZ transposase-associated" evidence="2">
    <location>
        <begin position="247"/>
        <end position="352"/>
    </location>
</feature>
<evidence type="ECO:0000313" key="4">
    <source>
        <dbReference type="Proteomes" id="UP000284706"/>
    </source>
</evidence>
<comment type="caution">
    <text evidence="3">The sequence shown here is derived from an EMBL/GenBank/DDBJ whole genome shotgun (WGS) entry which is preliminary data.</text>
</comment>
<reference evidence="3 4" key="1">
    <citation type="journal article" date="2018" name="Evol. Lett.">
        <title>Horizontal gene cluster transfer increased hallucinogenic mushroom diversity.</title>
        <authorList>
            <person name="Reynolds H.T."/>
            <person name="Vijayakumar V."/>
            <person name="Gluck-Thaler E."/>
            <person name="Korotkin H.B."/>
            <person name="Matheny P.B."/>
            <person name="Slot J.C."/>
        </authorList>
    </citation>
    <scope>NUCLEOTIDE SEQUENCE [LARGE SCALE GENOMIC DNA]</scope>
    <source>
        <strain evidence="3 4">SRW20</strain>
    </source>
</reference>
<dbReference type="STRING" id="231916.A0A409WGE4"/>
<evidence type="ECO:0000256" key="1">
    <source>
        <dbReference type="SAM" id="MobiDB-lite"/>
    </source>
</evidence>
<dbReference type="PANTHER" id="PTHR33104">
    <property type="entry name" value="SI:DKEY-29D5.2"/>
    <property type="match status" value="1"/>
</dbReference>
<dbReference type="Pfam" id="PF18758">
    <property type="entry name" value="KDZ"/>
    <property type="match status" value="1"/>
</dbReference>
<dbReference type="InterPro" id="IPR041457">
    <property type="entry name" value="CxC2_KDZ-assoc"/>
</dbReference>
<dbReference type="InterPro" id="IPR040521">
    <property type="entry name" value="KDZ"/>
</dbReference>
<accession>A0A409WGE4</accession>
<gene>
    <name evidence="3" type="ORF">CVT26_006159</name>
</gene>
<dbReference type="PANTHER" id="PTHR33104:SF2">
    <property type="entry name" value="CXC3 LIKE CYSTEINE CLUSTER DOMAIN-CONTAINING PROTEIN"/>
    <property type="match status" value="1"/>
</dbReference>
<sequence>MREFTPPQFLASTFEISSLVHRYATKALQPTLRGCQQPANHMSTRPTKRLRIATEGGANHDFVLLPDDDYSDIFSRDATLRPHRTTGVDLFHINRLVVRSDKAWAETSWAPPDDESYALDPDGAWYDEILTQEVLTESITPTQPPKKEKKKKSQVSRRPHVIWKKIHRSTYLDEILRISGRADFQGSPACPDCLTRKNPSPGVPEYRCNECFLPDLTCKACCVKRHRTNPLHRIQQWSGTHFTPVSLQSLGLTIQLHHASMRCENPSPCHSSMLILHTNGVHKVSINYCNCSRAIPQHIQLLRRRFYPASQRIVKTCATFELLDLLHKFSLTTKASIYDFYRGLEKLTDSTGLQTPKSRYRSLSRMNLQWRHLKLLKWGGRAHDPAGVDATQPGQLAVRCPSCPYPDINLPDGWENADPGVRFLYMLFVCMDANFRLKNQLVSSYSQDPGLGIGWAYMVPREPYEQFIKTRTNDQDISTCVGFQALAQANTRFSQGLRTTGVGGVFCGRSEMVLPLGLGNLQKGERYANMDYVFISAIHTYMLLLILISYDVACQWFKNLFSRLEDAWPPEPQLPSVARLIPAIPKLHEPMHNTANHQVFSLNYIPGVGLSDLECPERVWSAHNALGNSTKTQGPGSRHDVLDDHFGFWNWQKFVGMGRTLLRKYRAAVAARNIQNEGHRGLTTSLGEDLVQAWEDMCVAWEQDTFPKQKKNPYNTEGSAITEAQAKKELATDEEKRLSDGGAVLHSTSAPAFVSLGLEIEETQRRLRRLAQNISTQATARKEGGLTEQRNQLTARIRAWEQLLPIYLPGLLQYQMDRRAAGEEDAIPEHAEDHPVWLPSQLPCDNRQRICVKDLPGIEEKLRTAQCYDALRNLRHILKIKTRLIKFKNKNVRGQRDGTRSRAVIDRVHEKARVAVEKYRAARAAKLNLTGPGEWEKELRVLYDADVRGYQDPNQLQKSQGRQGTLEDAQVEDDVVMQAPSNPGQTDDFTLLVEERARRDGTGETRRTLSWIWITGQVTDDPNNANDDILRAEWAKSRARAARAREEVLLLREEMRRTLVFLAWKSDWWMKQAARRAVDGALAEALDAYCHSQSALYSALAVRFRELWQNPLNDIDAPLDTNAANAHAIPLIPSSKAKRTTNGVAEGGQNEEDNEDFDELENSEEEGSDDDEGSEGDSSDDDGDEGNGDSTSR</sequence>
<feature type="region of interest" description="Disordered" evidence="1">
    <location>
        <begin position="136"/>
        <end position="156"/>
    </location>
</feature>
<dbReference type="EMBL" id="NHYE01005080">
    <property type="protein sequence ID" value="PPQ77567.1"/>
    <property type="molecule type" value="Genomic_DNA"/>
</dbReference>
<evidence type="ECO:0000313" key="3">
    <source>
        <dbReference type="EMBL" id="PPQ77567.1"/>
    </source>
</evidence>
<feature type="compositionally biased region" description="Acidic residues" evidence="1">
    <location>
        <begin position="1149"/>
        <end position="1187"/>
    </location>
</feature>
<evidence type="ECO:0000259" key="2">
    <source>
        <dbReference type="Pfam" id="PF18803"/>
    </source>
</evidence>
<keyword evidence="4" id="KW-1185">Reference proteome</keyword>
<organism evidence="3 4">
    <name type="scientific">Gymnopilus dilepis</name>
    <dbReference type="NCBI Taxonomy" id="231916"/>
    <lineage>
        <taxon>Eukaryota</taxon>
        <taxon>Fungi</taxon>
        <taxon>Dikarya</taxon>
        <taxon>Basidiomycota</taxon>
        <taxon>Agaricomycotina</taxon>
        <taxon>Agaricomycetes</taxon>
        <taxon>Agaricomycetidae</taxon>
        <taxon>Agaricales</taxon>
        <taxon>Agaricineae</taxon>
        <taxon>Hymenogastraceae</taxon>
        <taxon>Gymnopilus</taxon>
    </lineage>
</organism>
<dbReference type="InParanoid" id="A0A409WGE4"/>
<dbReference type="Pfam" id="PF18803">
    <property type="entry name" value="CxC2"/>
    <property type="match status" value="1"/>
</dbReference>
<dbReference type="OrthoDB" id="2682806at2759"/>
<name>A0A409WGE4_9AGAR</name>
<proteinExistence type="predicted"/>